<keyword evidence="2" id="KW-1185">Reference proteome</keyword>
<dbReference type="EMBL" id="CAJVQA010005990">
    <property type="protein sequence ID" value="CAG8631852.1"/>
    <property type="molecule type" value="Genomic_DNA"/>
</dbReference>
<feature type="non-terminal residue" evidence="1">
    <location>
        <position position="196"/>
    </location>
</feature>
<evidence type="ECO:0000313" key="2">
    <source>
        <dbReference type="Proteomes" id="UP000789759"/>
    </source>
</evidence>
<comment type="caution">
    <text evidence="1">The sequence shown here is derived from an EMBL/GenBank/DDBJ whole genome shotgun (WGS) entry which is preliminary data.</text>
</comment>
<proteinExistence type="predicted"/>
<gene>
    <name evidence="1" type="ORF">CPELLU_LOCUS8425</name>
</gene>
<reference evidence="1" key="1">
    <citation type="submission" date="2021-06" db="EMBL/GenBank/DDBJ databases">
        <authorList>
            <person name="Kallberg Y."/>
            <person name="Tangrot J."/>
            <person name="Rosling A."/>
        </authorList>
    </citation>
    <scope>NUCLEOTIDE SEQUENCE</scope>
    <source>
        <strain evidence="1">FL966</strain>
    </source>
</reference>
<dbReference type="OrthoDB" id="2430440at2759"/>
<accession>A0A9N9D8K1</accession>
<name>A0A9N9D8K1_9GLOM</name>
<dbReference type="AlphaFoldDB" id="A0A9N9D8K1"/>
<organism evidence="1 2">
    <name type="scientific">Cetraspora pellucida</name>
    <dbReference type="NCBI Taxonomy" id="1433469"/>
    <lineage>
        <taxon>Eukaryota</taxon>
        <taxon>Fungi</taxon>
        <taxon>Fungi incertae sedis</taxon>
        <taxon>Mucoromycota</taxon>
        <taxon>Glomeromycotina</taxon>
        <taxon>Glomeromycetes</taxon>
        <taxon>Diversisporales</taxon>
        <taxon>Gigasporaceae</taxon>
        <taxon>Cetraspora</taxon>
    </lineage>
</organism>
<sequence>QRSRRTQTLANKLPKTYEIALCFSATVTAVHHVLEVPCICSYCNAKLFSDETESICCIKGKIKLASTESFASLKNLYTRCDDVGDEFHNNIRAYNSVFAFTSIGVKLDKKLVNEIIKTVLDRFDPFVANFCSIVVNTMDNLHLFIKADHGLDQYMYNKPTASQVAAIWIEGHSHLGPMNEISLLNQNHEVYNIFLR</sequence>
<evidence type="ECO:0000313" key="1">
    <source>
        <dbReference type="EMBL" id="CAG8631852.1"/>
    </source>
</evidence>
<dbReference type="Proteomes" id="UP000789759">
    <property type="component" value="Unassembled WGS sequence"/>
</dbReference>
<protein>
    <submittedName>
        <fullName evidence="1">19565_t:CDS:1</fullName>
    </submittedName>
</protein>